<feature type="region of interest" description="Disordered" evidence="1">
    <location>
        <begin position="214"/>
        <end position="283"/>
    </location>
</feature>
<dbReference type="InParanoid" id="A0A0C2X3Q4"/>
<dbReference type="Gene3D" id="3.30.70.330">
    <property type="match status" value="1"/>
</dbReference>
<dbReference type="InterPro" id="IPR012677">
    <property type="entry name" value="Nucleotide-bd_a/b_plait_sf"/>
</dbReference>
<name>A0A0C2X3Q4_AMAMK</name>
<gene>
    <name evidence="2" type="ORF">M378DRAFT_99355</name>
</gene>
<dbReference type="STRING" id="946122.A0A0C2X3Q4"/>
<evidence type="ECO:0000313" key="3">
    <source>
        <dbReference type="Proteomes" id="UP000054549"/>
    </source>
</evidence>
<keyword evidence="3" id="KW-1185">Reference proteome</keyword>
<sequence>MASLLERLSVAPASASGPIRTRSNNPSRSSTPYIRAKRVPKGDSDSTWTHDLYESHNSLSARISDKPASAPKANLNPLAQKALKDATAPSREQQQLSIKGASTVSQGNVVEVSGLVGGTTAEDVAAIFKRCGAIVNTKAMPSSSDEGVRIRVTFKAATAAAQAVQKFNNQPADGKILSVKIVGTTSAGVTLGGRLGVDGLGLVREEGSVDVLMESEENNKGKLRSDSLLHGDPRAHVLVAPPGADPAEYSSRPNRGGRRGGGGRGRGGRRGRPRGGEGRMEVD</sequence>
<dbReference type="InterPro" id="IPR035979">
    <property type="entry name" value="RBD_domain_sf"/>
</dbReference>
<dbReference type="Proteomes" id="UP000054549">
    <property type="component" value="Unassembled WGS sequence"/>
</dbReference>
<organism evidence="2 3">
    <name type="scientific">Amanita muscaria (strain Koide BX008)</name>
    <dbReference type="NCBI Taxonomy" id="946122"/>
    <lineage>
        <taxon>Eukaryota</taxon>
        <taxon>Fungi</taxon>
        <taxon>Dikarya</taxon>
        <taxon>Basidiomycota</taxon>
        <taxon>Agaricomycotina</taxon>
        <taxon>Agaricomycetes</taxon>
        <taxon>Agaricomycetidae</taxon>
        <taxon>Agaricales</taxon>
        <taxon>Pluteineae</taxon>
        <taxon>Amanitaceae</taxon>
        <taxon>Amanita</taxon>
    </lineage>
</organism>
<dbReference type="AlphaFoldDB" id="A0A0C2X3Q4"/>
<dbReference type="HOGENOM" id="CLU_056747_0_0_1"/>
<dbReference type="GO" id="GO:0003676">
    <property type="term" value="F:nucleic acid binding"/>
    <property type="evidence" value="ECO:0007669"/>
    <property type="project" value="InterPro"/>
</dbReference>
<evidence type="ECO:0000313" key="2">
    <source>
        <dbReference type="EMBL" id="KIL68812.1"/>
    </source>
</evidence>
<feature type="compositionally biased region" description="Low complexity" evidence="1">
    <location>
        <begin position="20"/>
        <end position="32"/>
    </location>
</feature>
<dbReference type="OrthoDB" id="6159137at2759"/>
<feature type="region of interest" description="Disordered" evidence="1">
    <location>
        <begin position="1"/>
        <end position="49"/>
    </location>
</feature>
<feature type="compositionally biased region" description="Basic and acidic residues" evidence="1">
    <location>
        <begin position="274"/>
        <end position="283"/>
    </location>
</feature>
<reference evidence="2 3" key="1">
    <citation type="submission" date="2014-04" db="EMBL/GenBank/DDBJ databases">
        <title>Evolutionary Origins and Diversification of the Mycorrhizal Mutualists.</title>
        <authorList>
            <consortium name="DOE Joint Genome Institute"/>
            <consortium name="Mycorrhizal Genomics Consortium"/>
            <person name="Kohler A."/>
            <person name="Kuo A."/>
            <person name="Nagy L.G."/>
            <person name="Floudas D."/>
            <person name="Copeland A."/>
            <person name="Barry K.W."/>
            <person name="Cichocki N."/>
            <person name="Veneault-Fourrey C."/>
            <person name="LaButti K."/>
            <person name="Lindquist E.A."/>
            <person name="Lipzen A."/>
            <person name="Lundell T."/>
            <person name="Morin E."/>
            <person name="Murat C."/>
            <person name="Riley R."/>
            <person name="Ohm R."/>
            <person name="Sun H."/>
            <person name="Tunlid A."/>
            <person name="Henrissat B."/>
            <person name="Grigoriev I.V."/>
            <person name="Hibbett D.S."/>
            <person name="Martin F."/>
        </authorList>
    </citation>
    <scope>NUCLEOTIDE SEQUENCE [LARGE SCALE GENOMIC DNA]</scope>
    <source>
        <strain evidence="2 3">Koide BX008</strain>
    </source>
</reference>
<feature type="compositionally biased region" description="Basic and acidic residues" evidence="1">
    <location>
        <begin position="217"/>
        <end position="235"/>
    </location>
</feature>
<protein>
    <recommendedName>
        <fullName evidence="4">RRM domain-containing protein</fullName>
    </recommendedName>
</protein>
<evidence type="ECO:0008006" key="4">
    <source>
        <dbReference type="Google" id="ProtNLM"/>
    </source>
</evidence>
<accession>A0A0C2X3Q4</accession>
<proteinExistence type="predicted"/>
<evidence type="ECO:0000256" key="1">
    <source>
        <dbReference type="SAM" id="MobiDB-lite"/>
    </source>
</evidence>
<dbReference type="EMBL" id="KN818227">
    <property type="protein sequence ID" value="KIL68812.1"/>
    <property type="molecule type" value="Genomic_DNA"/>
</dbReference>
<dbReference type="SUPFAM" id="SSF54928">
    <property type="entry name" value="RNA-binding domain, RBD"/>
    <property type="match status" value="1"/>
</dbReference>